<comment type="similarity">
    <text evidence="1">Belongs to the universal stress protein A family.</text>
</comment>
<dbReference type="RefSeq" id="WP_073051571.1">
    <property type="nucleotide sequence ID" value="NZ_FQUP01000001.1"/>
</dbReference>
<dbReference type="PANTHER" id="PTHR46268">
    <property type="entry name" value="STRESS RESPONSE PROTEIN NHAX"/>
    <property type="match status" value="1"/>
</dbReference>
<accession>A0A1M4WB13</accession>
<protein>
    <submittedName>
        <fullName evidence="2">Nucleotide-binding universal stress protein, UspA family</fullName>
    </submittedName>
</protein>
<dbReference type="SUPFAM" id="SSF52402">
    <property type="entry name" value="Adenine nucleotide alpha hydrolases-like"/>
    <property type="match status" value="2"/>
</dbReference>
<dbReference type="OrthoDB" id="9804721at2"/>
<organism evidence="2 3">
    <name type="scientific">Kaistia soli DSM 19436</name>
    <dbReference type="NCBI Taxonomy" id="1122133"/>
    <lineage>
        <taxon>Bacteria</taxon>
        <taxon>Pseudomonadati</taxon>
        <taxon>Pseudomonadota</taxon>
        <taxon>Alphaproteobacteria</taxon>
        <taxon>Hyphomicrobiales</taxon>
        <taxon>Kaistiaceae</taxon>
        <taxon>Kaistia</taxon>
    </lineage>
</organism>
<dbReference type="CDD" id="cd00293">
    <property type="entry name" value="USP-like"/>
    <property type="match status" value="1"/>
</dbReference>
<dbReference type="EMBL" id="FQUP01000001">
    <property type="protein sequence ID" value="SHE78458.1"/>
    <property type="molecule type" value="Genomic_DNA"/>
</dbReference>
<dbReference type="PANTHER" id="PTHR46268:SF15">
    <property type="entry name" value="UNIVERSAL STRESS PROTEIN HP_0031"/>
    <property type="match status" value="1"/>
</dbReference>
<evidence type="ECO:0000256" key="1">
    <source>
        <dbReference type="ARBA" id="ARBA00008791"/>
    </source>
</evidence>
<dbReference type="AlphaFoldDB" id="A0A1M4WB13"/>
<gene>
    <name evidence="2" type="ORF">SAMN02745157_0930</name>
</gene>
<reference evidence="2 3" key="1">
    <citation type="submission" date="2016-11" db="EMBL/GenBank/DDBJ databases">
        <authorList>
            <person name="Jaros S."/>
            <person name="Januszkiewicz K."/>
            <person name="Wedrychowicz H."/>
        </authorList>
    </citation>
    <scope>NUCLEOTIDE SEQUENCE [LARGE SCALE GENOMIC DNA]</scope>
    <source>
        <strain evidence="2 3">DSM 19436</strain>
    </source>
</reference>
<dbReference type="Proteomes" id="UP000184485">
    <property type="component" value="Unassembled WGS sequence"/>
</dbReference>
<dbReference type="Gene3D" id="3.40.50.12370">
    <property type="match status" value="1"/>
</dbReference>
<evidence type="ECO:0000313" key="3">
    <source>
        <dbReference type="Proteomes" id="UP000184485"/>
    </source>
</evidence>
<sequence>MDIKDITVVVDQSGSRPALPVAIDLTKRLGGHLTGLSLVYDPVVPGYAVAPVPVDFMVSARNEAVRGAKEADAAFLAAVEASGVTAETRSVEVISAGGLDEVVHELRLADLVVVAEDDRDRPEPVREALIEAILFHAGAPLLIIPRATPPASLDLGRVIIAWDGTITAARAVRSAIPFLSAANAVDIVIVDDGKDLPTGQRVTGYLARHGIAATTHTIPNPHKDVAAALRQQATETAAGLIVMGAYGHSRLLEWILGGATRGMLHKQSIPILMAH</sequence>
<dbReference type="STRING" id="1122133.SAMN02745157_0930"/>
<name>A0A1M4WB13_9HYPH</name>
<proteinExistence type="inferred from homology"/>
<evidence type="ECO:0000313" key="2">
    <source>
        <dbReference type="EMBL" id="SHE78458.1"/>
    </source>
</evidence>
<dbReference type="InterPro" id="IPR006015">
    <property type="entry name" value="Universal_stress_UspA"/>
</dbReference>
<dbReference type="PRINTS" id="PR01438">
    <property type="entry name" value="UNVRSLSTRESS"/>
</dbReference>
<keyword evidence="3" id="KW-1185">Reference proteome</keyword>